<reference evidence="2 3" key="3">
    <citation type="journal article" date="2020" name="Int. J. Syst. Evol. Microbiol.">
        <title>Corynebacterium silvaticum sp. nov., a unique group of NTTB corynebacteria in wild boar and roe deer.</title>
        <authorList>
            <person name="Dangel A."/>
            <person name="Berger A."/>
            <person name="Rau J."/>
            <person name="Eisenberg T."/>
            <person name="Kampfer P."/>
            <person name="Margos G."/>
            <person name="Contzen M."/>
            <person name="Busse H.J."/>
            <person name="Konrad R."/>
            <person name="Peters M."/>
            <person name="Sting R."/>
            <person name="Sing A."/>
        </authorList>
    </citation>
    <scope>NUCLEOTIDE SEQUENCE [LARGE SCALE GENOMIC DNA]</scope>
    <source>
        <strain evidence="2 3">PO100/5</strain>
    </source>
</reference>
<feature type="transmembrane region" description="Helical" evidence="1">
    <location>
        <begin position="20"/>
        <end position="40"/>
    </location>
</feature>
<dbReference type="KEGG" id="csil:CBE74_02125"/>
<dbReference type="EMBL" id="CP021417">
    <property type="protein sequence ID" value="ARU45491.1"/>
    <property type="molecule type" value="Genomic_DNA"/>
</dbReference>
<gene>
    <name evidence="2" type="ORF">CBE74_02125</name>
</gene>
<keyword evidence="1" id="KW-0472">Membrane</keyword>
<dbReference type="Proteomes" id="UP000195652">
    <property type="component" value="Chromosome"/>
</dbReference>
<keyword evidence="3" id="KW-1185">Reference proteome</keyword>
<feature type="transmembrane region" description="Helical" evidence="1">
    <location>
        <begin position="46"/>
        <end position="72"/>
    </location>
</feature>
<dbReference type="OrthoDB" id="4400257at2"/>
<reference evidence="2 3" key="1">
    <citation type="journal article" date="2014" name="BMC Vet. Res.">
        <title>First report of Corynebacterium pseudotuberculosis from caseous lymphadenitis lesions in Black Alentejano pig (Sus scrofa domesticus).</title>
        <authorList>
            <person name="Oliveira M."/>
            <person name="Barroco C."/>
            <person name="Mottola C."/>
            <person name="Santos R."/>
            <person name="Lemsaddek A."/>
            <person name="Tavares L."/>
            <person name="Semedo-Lemsaddek T."/>
        </authorList>
    </citation>
    <scope>NUCLEOTIDE SEQUENCE [LARGE SCALE GENOMIC DNA]</scope>
    <source>
        <strain evidence="2 3">PO100/5</strain>
    </source>
</reference>
<feature type="transmembrane region" description="Helical" evidence="1">
    <location>
        <begin position="221"/>
        <end position="242"/>
    </location>
</feature>
<evidence type="ECO:0000313" key="3">
    <source>
        <dbReference type="Proteomes" id="UP000195652"/>
    </source>
</evidence>
<accession>A0A7Y4P9P2</accession>
<dbReference type="RefSeq" id="WP_087453370.1">
    <property type="nucleotide sequence ID" value="NZ_CP021417.2"/>
</dbReference>
<protein>
    <submittedName>
        <fullName evidence="2">ABC transporter permease subunit</fullName>
    </submittedName>
</protein>
<sequence length="249" mass="27685">MINALRSETTKLLTLRSTWVWAILLTGSLYGPAVLINLFSGEGSEFNWAFVLPGAMIFTMLSVSFASSGVAGEFNDRMHAQAFLTQPRRSLWLNARMLVVTGFLLINYLVGVALIYLVFLVLPLSRLLNEEATVILRDGVLFLVFSFIAMGLAVVTRSRVAAMALPLAWFLIIERLIDAAAAQFNAFVPLWLITPGERISQLTKYGKGYPEGWNFAEVQPLAYNIGLIVVWIVVPLAMGLWVNSKRDVR</sequence>
<dbReference type="GeneID" id="75007081"/>
<reference evidence="2 3" key="2">
    <citation type="journal article" date="2020" name="Antonie Van Leeuwenhoek">
        <title>Phylogenomic characterisation of a novel corynebacterial species pathogenic to animals.</title>
        <authorList>
            <person name="Moller J."/>
            <person name="Musella L."/>
            <person name="Melnikov V."/>
            <person name="Geissdorfer W."/>
            <person name="Burkovski A."/>
            <person name="Sangal V."/>
        </authorList>
    </citation>
    <scope>NUCLEOTIDE SEQUENCE [LARGE SCALE GENOMIC DNA]</scope>
    <source>
        <strain evidence="2 3">PO100/5</strain>
    </source>
</reference>
<keyword evidence="1" id="KW-1133">Transmembrane helix</keyword>
<dbReference type="AlphaFoldDB" id="A0A7Y4P9P2"/>
<evidence type="ECO:0000313" key="2">
    <source>
        <dbReference type="EMBL" id="ARU45491.1"/>
    </source>
</evidence>
<name>A0A7Y4P9P2_9CORY</name>
<feature type="transmembrane region" description="Helical" evidence="1">
    <location>
        <begin position="167"/>
        <end position="193"/>
    </location>
</feature>
<feature type="transmembrane region" description="Helical" evidence="1">
    <location>
        <begin position="134"/>
        <end position="155"/>
    </location>
</feature>
<reference evidence="2 3" key="4">
    <citation type="journal article" date="2020" name="PLoS ONE">
        <title>Taxonomic classification of strain PO100/5 shows a broader geographic distribution and genetic markers of the recently described Corynebacterium silvaticum.</title>
        <authorList>
            <person name="Viana M.V.C."/>
            <person name="Profeta R."/>
            <person name="da Silva A.L."/>
            <person name="Hurtado R."/>
            <person name="Cerqueira J.C."/>
            <person name="Ribeiro B.F.S."/>
            <person name="Almeida M.O."/>
            <person name="Morais-Rodrigues F."/>
            <person name="Soares S.C."/>
            <person name="Oliveira M."/>
            <person name="Tavares L."/>
            <person name="Figueiredo H."/>
            <person name="Wattam A.R."/>
            <person name="Barh D."/>
            <person name="Ghosh P."/>
            <person name="Silva A."/>
            <person name="Azevedo V."/>
        </authorList>
    </citation>
    <scope>NUCLEOTIDE SEQUENCE [LARGE SCALE GENOMIC DNA]</scope>
    <source>
        <strain evidence="2 3">PO100/5</strain>
    </source>
</reference>
<keyword evidence="1" id="KW-0812">Transmembrane</keyword>
<feature type="transmembrane region" description="Helical" evidence="1">
    <location>
        <begin position="93"/>
        <end position="122"/>
    </location>
</feature>
<proteinExistence type="predicted"/>
<evidence type="ECO:0000256" key="1">
    <source>
        <dbReference type="SAM" id="Phobius"/>
    </source>
</evidence>
<organism evidence="2 3">
    <name type="scientific">Corynebacterium silvaticum</name>
    <dbReference type="NCBI Taxonomy" id="2320431"/>
    <lineage>
        <taxon>Bacteria</taxon>
        <taxon>Bacillati</taxon>
        <taxon>Actinomycetota</taxon>
        <taxon>Actinomycetes</taxon>
        <taxon>Mycobacteriales</taxon>
        <taxon>Corynebacteriaceae</taxon>
        <taxon>Corynebacterium</taxon>
    </lineage>
</organism>